<keyword evidence="8" id="KW-0472">Membrane</keyword>
<feature type="domain" description="Mop" evidence="11">
    <location>
        <begin position="292"/>
        <end position="359"/>
    </location>
</feature>
<dbReference type="InterPro" id="IPR003593">
    <property type="entry name" value="AAA+_ATPase"/>
</dbReference>
<dbReference type="PANTHER" id="PTHR43514:SF10">
    <property type="entry name" value="MOLYBDENUM IMPORT ATP-BINDING PROTEIN MODC 2"/>
    <property type="match status" value="1"/>
</dbReference>
<keyword evidence="1" id="KW-0813">Transport</keyword>
<evidence type="ECO:0000256" key="9">
    <source>
        <dbReference type="PROSITE-ProRule" id="PRU01213"/>
    </source>
</evidence>
<evidence type="ECO:0000256" key="3">
    <source>
        <dbReference type="ARBA" id="ARBA00022505"/>
    </source>
</evidence>
<evidence type="ECO:0000256" key="1">
    <source>
        <dbReference type="ARBA" id="ARBA00022448"/>
    </source>
</evidence>
<dbReference type="Pfam" id="PF03459">
    <property type="entry name" value="TOBE"/>
    <property type="match status" value="1"/>
</dbReference>
<keyword evidence="13" id="KW-1185">Reference proteome</keyword>
<evidence type="ECO:0000259" key="10">
    <source>
        <dbReference type="PROSITE" id="PS50893"/>
    </source>
</evidence>
<dbReference type="InterPro" id="IPR027417">
    <property type="entry name" value="P-loop_NTPase"/>
</dbReference>
<reference evidence="12 13" key="1">
    <citation type="submission" date="2019-12" db="EMBL/GenBank/DDBJ databases">
        <title>The complete genome of the thermophilic, anoxygenic phototrophic gammaproteobacterium Thermochromatium tepidum.</title>
        <authorList>
            <person name="Sattley W.M."/>
            <person name="Swingley W.D."/>
            <person name="Burchell B.M."/>
            <person name="Gurbani S.A."/>
            <person name="Kujawa C.M."/>
            <person name="Nuccio D.A."/>
            <person name="Schladweiler J."/>
            <person name="Shaffer K.N."/>
            <person name="Stokes L.M."/>
            <person name="Touchman J.W."/>
            <person name="Blankenship R.E."/>
            <person name="Madigan M.T."/>
        </authorList>
    </citation>
    <scope>NUCLEOTIDE SEQUENCE [LARGE SCALE GENOMIC DNA]</scope>
    <source>
        <strain evidence="12 13">ATCC 43061</strain>
    </source>
</reference>
<dbReference type="Gene3D" id="3.40.50.300">
    <property type="entry name" value="P-loop containing nucleotide triphosphate hydrolases"/>
    <property type="match status" value="1"/>
</dbReference>
<dbReference type="GO" id="GO:0016020">
    <property type="term" value="C:membrane"/>
    <property type="evidence" value="ECO:0007669"/>
    <property type="project" value="InterPro"/>
</dbReference>
<dbReference type="NCBIfam" id="TIGR02142">
    <property type="entry name" value="modC_ABC"/>
    <property type="match status" value="1"/>
</dbReference>
<dbReference type="Proteomes" id="UP000426424">
    <property type="component" value="Chromosome"/>
</dbReference>
<dbReference type="SUPFAM" id="SSF50331">
    <property type="entry name" value="MOP-like"/>
    <property type="match status" value="1"/>
</dbReference>
<dbReference type="KEGG" id="ttp:E6P07_04145"/>
<dbReference type="Gene3D" id="2.40.50.100">
    <property type="match status" value="1"/>
</dbReference>
<name>A0A6I6DXF4_THETI</name>
<keyword evidence="4" id="KW-0997">Cell inner membrane</keyword>
<evidence type="ECO:0000256" key="6">
    <source>
        <dbReference type="ARBA" id="ARBA00022840"/>
    </source>
</evidence>
<organism evidence="12 13">
    <name type="scientific">Thermochromatium tepidum ATCC 43061</name>
    <dbReference type="NCBI Taxonomy" id="316276"/>
    <lineage>
        <taxon>Bacteria</taxon>
        <taxon>Pseudomonadati</taxon>
        <taxon>Pseudomonadota</taxon>
        <taxon>Gammaproteobacteria</taxon>
        <taxon>Chromatiales</taxon>
        <taxon>Chromatiaceae</taxon>
        <taxon>Thermochromatium</taxon>
    </lineage>
</organism>
<dbReference type="InterPro" id="IPR005116">
    <property type="entry name" value="Transp-assoc_OB_typ1"/>
</dbReference>
<dbReference type="InterPro" id="IPR004606">
    <property type="entry name" value="Mop_domain"/>
</dbReference>
<keyword evidence="6 12" id="KW-0067">ATP-binding</keyword>
<evidence type="ECO:0000256" key="5">
    <source>
        <dbReference type="ARBA" id="ARBA00022741"/>
    </source>
</evidence>
<dbReference type="RefSeq" id="WP_153974450.1">
    <property type="nucleotide sequence ID" value="NZ_CP039268.1"/>
</dbReference>
<dbReference type="InterPro" id="IPR011868">
    <property type="entry name" value="ModC_ABC_ATP-bd"/>
</dbReference>
<protein>
    <submittedName>
        <fullName evidence="12">Molybdenum ABC transporter ATP-binding protein</fullName>
    </submittedName>
</protein>
<dbReference type="Pfam" id="PF00005">
    <property type="entry name" value="ABC_tran"/>
    <property type="match status" value="1"/>
</dbReference>
<evidence type="ECO:0000313" key="12">
    <source>
        <dbReference type="EMBL" id="QGU32251.1"/>
    </source>
</evidence>
<dbReference type="GO" id="GO:0005524">
    <property type="term" value="F:ATP binding"/>
    <property type="evidence" value="ECO:0007669"/>
    <property type="project" value="UniProtKB-KW"/>
</dbReference>
<accession>A0A6I6DXF4</accession>
<dbReference type="SUPFAM" id="SSF52540">
    <property type="entry name" value="P-loop containing nucleoside triphosphate hydrolases"/>
    <property type="match status" value="1"/>
</dbReference>
<dbReference type="EMBL" id="CP039268">
    <property type="protein sequence ID" value="QGU32251.1"/>
    <property type="molecule type" value="Genomic_DNA"/>
</dbReference>
<sequence>MSRIHARFHLDYPDFSLDVDLDLPGRGVTALFGHSGSGKTTLLRLIAGLQRARAGHLSVNGEVWQDGETFVPTHQRPLGYVFQEASLFPHLSARGNLAYGMKRAGDVMGQEALAQAVELLGISHLLDRRPHQLSGGERQRVAIARALALHPRLLLMDEPLAALDLKRKQEILPYLERLHDQLEIPMLYVSHSPDEVARLADTVVVMEQGRVRAQGPVNEIFSQLDLALAQAPEASALIEGVVLSHDDDYALTQLEIPGGRLSVARLDCDIHERVRVRIHARDVSLALDEPRTSSILNILPAVILELREIDQGQVLVKLCPGANEKAPFLARITRQSRDRLRLYEGQQVYAQVKTVALMD</sequence>
<dbReference type="OrthoDB" id="9802264at2"/>
<proteinExistence type="predicted"/>
<keyword evidence="3 9" id="KW-0500">Molybdenum</keyword>
<dbReference type="InterPro" id="IPR017871">
    <property type="entry name" value="ABC_transporter-like_CS"/>
</dbReference>
<dbReference type="GO" id="GO:0015098">
    <property type="term" value="F:molybdate ion transmembrane transporter activity"/>
    <property type="evidence" value="ECO:0007669"/>
    <property type="project" value="InterPro"/>
</dbReference>
<dbReference type="GO" id="GO:0140359">
    <property type="term" value="F:ABC-type transporter activity"/>
    <property type="evidence" value="ECO:0007669"/>
    <property type="project" value="InterPro"/>
</dbReference>
<dbReference type="AlphaFoldDB" id="A0A6I6DXF4"/>
<evidence type="ECO:0000256" key="4">
    <source>
        <dbReference type="ARBA" id="ARBA00022519"/>
    </source>
</evidence>
<keyword evidence="2" id="KW-1003">Cell membrane</keyword>
<evidence type="ECO:0000256" key="8">
    <source>
        <dbReference type="ARBA" id="ARBA00023136"/>
    </source>
</evidence>
<evidence type="ECO:0000256" key="7">
    <source>
        <dbReference type="ARBA" id="ARBA00022967"/>
    </source>
</evidence>
<feature type="domain" description="ABC transporter" evidence="10">
    <location>
        <begin position="1"/>
        <end position="233"/>
    </location>
</feature>
<dbReference type="GO" id="GO:0016887">
    <property type="term" value="F:ATP hydrolysis activity"/>
    <property type="evidence" value="ECO:0007669"/>
    <property type="project" value="InterPro"/>
</dbReference>
<dbReference type="PROSITE" id="PS51866">
    <property type="entry name" value="MOP"/>
    <property type="match status" value="1"/>
</dbReference>
<dbReference type="InterPro" id="IPR050334">
    <property type="entry name" value="Molybdenum_import_ModC"/>
</dbReference>
<dbReference type="InterPro" id="IPR003439">
    <property type="entry name" value="ABC_transporter-like_ATP-bd"/>
</dbReference>
<gene>
    <name evidence="12" type="primary">modC</name>
    <name evidence="12" type="ORF">E6P07_04145</name>
</gene>
<dbReference type="PROSITE" id="PS50893">
    <property type="entry name" value="ABC_TRANSPORTER_2"/>
    <property type="match status" value="1"/>
</dbReference>
<evidence type="ECO:0000259" key="11">
    <source>
        <dbReference type="PROSITE" id="PS51866"/>
    </source>
</evidence>
<dbReference type="PANTHER" id="PTHR43514">
    <property type="entry name" value="ABC TRANSPORTER I FAMILY MEMBER 10"/>
    <property type="match status" value="1"/>
</dbReference>
<keyword evidence="5" id="KW-0547">Nucleotide-binding</keyword>
<dbReference type="InterPro" id="IPR008995">
    <property type="entry name" value="Mo/tungstate-bd_C_term_dom"/>
</dbReference>
<dbReference type="PROSITE" id="PS00211">
    <property type="entry name" value="ABC_TRANSPORTER_1"/>
    <property type="match status" value="1"/>
</dbReference>
<evidence type="ECO:0000256" key="2">
    <source>
        <dbReference type="ARBA" id="ARBA00022475"/>
    </source>
</evidence>
<keyword evidence="7" id="KW-1278">Translocase</keyword>
<evidence type="ECO:0000313" key="13">
    <source>
        <dbReference type="Proteomes" id="UP000426424"/>
    </source>
</evidence>
<dbReference type="SMART" id="SM00382">
    <property type="entry name" value="AAA"/>
    <property type="match status" value="1"/>
</dbReference>